<name>A0A427B3J5_ENSVE</name>
<proteinExistence type="predicted"/>
<dbReference type="EMBL" id="AMZH03000574">
    <property type="protein sequence ID" value="RRT83030.1"/>
    <property type="molecule type" value="Genomic_DNA"/>
</dbReference>
<protein>
    <submittedName>
        <fullName evidence="1">Uncharacterized protein</fullName>
    </submittedName>
</protein>
<dbReference type="AlphaFoldDB" id="A0A427B3J5"/>
<sequence length="92" mass="10212">MNKYGHRCGCQGGVCGIQYSSLDQFDACPISSPYEWPELLQVPRPLRVSRHYSCHVEICICTIACGEVLLVSQQSNGLYIAYSEDFMESGDG</sequence>
<evidence type="ECO:0000313" key="1">
    <source>
        <dbReference type="EMBL" id="RRT83030.1"/>
    </source>
</evidence>
<organism evidence="1 2">
    <name type="scientific">Ensete ventricosum</name>
    <name type="common">Abyssinian banana</name>
    <name type="synonym">Musa ensete</name>
    <dbReference type="NCBI Taxonomy" id="4639"/>
    <lineage>
        <taxon>Eukaryota</taxon>
        <taxon>Viridiplantae</taxon>
        <taxon>Streptophyta</taxon>
        <taxon>Embryophyta</taxon>
        <taxon>Tracheophyta</taxon>
        <taxon>Spermatophyta</taxon>
        <taxon>Magnoliopsida</taxon>
        <taxon>Liliopsida</taxon>
        <taxon>Zingiberales</taxon>
        <taxon>Musaceae</taxon>
        <taxon>Ensete</taxon>
    </lineage>
</organism>
<evidence type="ECO:0000313" key="2">
    <source>
        <dbReference type="Proteomes" id="UP000287651"/>
    </source>
</evidence>
<gene>
    <name evidence="1" type="ORF">B296_00003901</name>
</gene>
<reference evidence="1 2" key="1">
    <citation type="journal article" date="2014" name="Agronomy (Basel)">
        <title>A Draft Genome Sequence for Ensete ventricosum, the Drought-Tolerant Tree Against Hunger.</title>
        <authorList>
            <person name="Harrison J."/>
            <person name="Moore K.A."/>
            <person name="Paszkiewicz K."/>
            <person name="Jones T."/>
            <person name="Grant M."/>
            <person name="Ambacheew D."/>
            <person name="Muzemil S."/>
            <person name="Studholme D.J."/>
        </authorList>
    </citation>
    <scope>NUCLEOTIDE SEQUENCE [LARGE SCALE GENOMIC DNA]</scope>
</reference>
<accession>A0A427B3J5</accession>
<comment type="caution">
    <text evidence="1">The sequence shown here is derived from an EMBL/GenBank/DDBJ whole genome shotgun (WGS) entry which is preliminary data.</text>
</comment>
<dbReference type="Proteomes" id="UP000287651">
    <property type="component" value="Unassembled WGS sequence"/>
</dbReference>